<sequence>MTKRTKVNIGEIHSVAAAIHGFRHISMLIKRDGDDSEENKGSQYNTLGGQSSSYRSFIPRSASEQDQNQTLSEDSPSKSSELIEIFDRDQEAPKRHLSTFLMCQWVVSHATVIVSSGTVKLAFDVDDIISTVDLQPHYNQLKIKVASAAIRHYELNENDEWVPGVMGGRVLEARETTGGKDEDQFLAVTITQAHISQLPDSWKQELHPKLLENKDGDDVMWEVFATLAPLEAIIQPVILDNVVTLIKEIMPRAFCPMKVELQKKSSTIRWPFCYLSAGGVRVLITAALQDVDTDEDDTFVFTIDKVSINPHPDNPICRRVVNAGDSGWLGTATNYEGRQYEITVKTIELRSARFKLLLEEETVDIDKNNSNPAVKWNQSIEEVILTPLLYPMDVCFVLAPPLFTRDLLMCGPALEVNILTDCIIEVSVEQFVLSKNLYADMQAGIAKREIKVESFFEHETSSVCPYAELLKITKVASFDSDNTIGPQEDADLVIDSGVETMASQSTSKFRTSFADDVPLKKSVSIVLGDVSSLPSDNLEVFLTMGTLELSLYVKDDNSPEVIPLRIPFEQKKPPVPHHPQMLPSQMKKPPPKADLEENNSSTSSRSLTDNIRPEKEVAKTELKLSLFDAHAGLGVGPVEGHWNAVLISTAKGLPDPVTDIPPALATLNIVAPNTSHQSSTATGHKGTVKLDVERPIQLDICADSFKRLNSIYNLLKLLLLLHSLLQLRDKIFEEDDFELVPKQHHDHSAIYKIQQFLVHENIESITVHTSQMALSGSEGSLGWSGMSCQIGVCSRPQRMTARTLVSALVVTSGPSTDQRHILLQPLMLGSEIDATWEAWRRAEGGPSSYDPTIYISVEMGRIIVDLRPTEINTLNQLRISIEEVLLYNKELRNSNQFSATKLRSALSRSYMQRSSSSSDTDSNNHYYQDDLRSGAFKILTGGQLPMAYQIMLRGNAVSWRYPHPRAITRIIAFPLPGMV</sequence>
<keyword evidence="3" id="KW-1185">Reference proteome</keyword>
<dbReference type="PANTHER" id="PTHR12517:SF0">
    <property type="entry name" value="INTERMEMBRANE LIPID TRANSFER PROTEIN VPS13B"/>
    <property type="match status" value="1"/>
</dbReference>
<feature type="region of interest" description="Disordered" evidence="1">
    <location>
        <begin position="567"/>
        <end position="611"/>
    </location>
</feature>
<feature type="compositionally biased region" description="Polar residues" evidence="1">
    <location>
        <begin position="41"/>
        <end position="55"/>
    </location>
</feature>
<organism evidence="2 3">
    <name type="scientific">Arctia plantaginis</name>
    <name type="common">Wood tiger moth</name>
    <name type="synonym">Phalaena plantaginis</name>
    <dbReference type="NCBI Taxonomy" id="874455"/>
    <lineage>
        <taxon>Eukaryota</taxon>
        <taxon>Metazoa</taxon>
        <taxon>Ecdysozoa</taxon>
        <taxon>Arthropoda</taxon>
        <taxon>Hexapoda</taxon>
        <taxon>Insecta</taxon>
        <taxon>Pterygota</taxon>
        <taxon>Neoptera</taxon>
        <taxon>Endopterygota</taxon>
        <taxon>Lepidoptera</taxon>
        <taxon>Glossata</taxon>
        <taxon>Ditrysia</taxon>
        <taxon>Noctuoidea</taxon>
        <taxon>Erebidae</taxon>
        <taxon>Arctiinae</taxon>
        <taxon>Arctia</taxon>
    </lineage>
</organism>
<dbReference type="InterPro" id="IPR039782">
    <property type="entry name" value="VPS13B"/>
</dbReference>
<dbReference type="PANTHER" id="PTHR12517">
    <property type="entry name" value="VACUOLAR PROTEIN SORTING-ASSOCIATED PROTEIN 13B"/>
    <property type="match status" value="1"/>
</dbReference>
<reference evidence="2 3" key="1">
    <citation type="submission" date="2020-04" db="EMBL/GenBank/DDBJ databases">
        <authorList>
            <person name="Wallbank WR R."/>
            <person name="Pardo Diaz C."/>
            <person name="Kozak K."/>
            <person name="Martin S."/>
            <person name="Jiggins C."/>
            <person name="Moest M."/>
            <person name="Warren A I."/>
            <person name="Byers J.R.P. K."/>
            <person name="Montejo-Kovacevich G."/>
            <person name="Yen C E."/>
        </authorList>
    </citation>
    <scope>NUCLEOTIDE SEQUENCE [LARGE SCALE GENOMIC DNA]</scope>
</reference>
<proteinExistence type="predicted"/>
<gene>
    <name evidence="2" type="ORF">APLA_LOCUS16709</name>
</gene>
<evidence type="ECO:0000256" key="1">
    <source>
        <dbReference type="SAM" id="MobiDB-lite"/>
    </source>
</evidence>
<dbReference type="Proteomes" id="UP000494106">
    <property type="component" value="Unassembled WGS sequence"/>
</dbReference>
<feature type="compositionally biased region" description="Polar residues" evidence="1">
    <location>
        <begin position="598"/>
        <end position="609"/>
    </location>
</feature>
<accession>A0A8S1BGK7</accession>
<name>A0A8S1BGK7_ARCPL</name>
<dbReference type="EMBL" id="CADEBC010000602">
    <property type="protein sequence ID" value="CAB3258846.1"/>
    <property type="molecule type" value="Genomic_DNA"/>
</dbReference>
<evidence type="ECO:0000313" key="2">
    <source>
        <dbReference type="EMBL" id="CAB3258846.1"/>
    </source>
</evidence>
<dbReference type="AlphaFoldDB" id="A0A8S1BGK7"/>
<evidence type="ECO:0000313" key="3">
    <source>
        <dbReference type="Proteomes" id="UP000494106"/>
    </source>
</evidence>
<feature type="region of interest" description="Disordered" evidence="1">
    <location>
        <begin position="33"/>
        <end position="80"/>
    </location>
</feature>
<feature type="compositionally biased region" description="Polar residues" evidence="1">
    <location>
        <begin position="62"/>
        <end position="80"/>
    </location>
</feature>
<comment type="caution">
    <text evidence="2">The sequence shown here is derived from an EMBL/GenBank/DDBJ whole genome shotgun (WGS) entry which is preliminary data.</text>
</comment>
<dbReference type="OrthoDB" id="445152at2759"/>
<protein>
    <submittedName>
        <fullName evidence="2">Uncharacterized protein</fullName>
    </submittedName>
</protein>